<dbReference type="RefSeq" id="WP_080887876.1">
    <property type="nucleotide sequence ID" value="NZ_LT828648.1"/>
</dbReference>
<dbReference type="GO" id="GO:0007165">
    <property type="term" value="P:signal transduction"/>
    <property type="evidence" value="ECO:0007669"/>
    <property type="project" value="InterPro"/>
</dbReference>
<dbReference type="STRING" id="1325564.NSJP_3523"/>
<evidence type="ECO:0000313" key="2">
    <source>
        <dbReference type="EMBL" id="SLM49690.1"/>
    </source>
</evidence>
<sequence>MSLRGHYKAATTNVQVASLLVVRYGIRYCALPSDEVRGVLTKEQAGHGETVNWVGMTYRRVDLAARLSTKLDVASLDLRIVLFSNGHSHGAIHVDEVVGLIDVDRQHCMPLPPHFRCEERSWVTGMIFYRNDLAIVLNPEWVLGELGTEGTLPSRPVTGRSLAA</sequence>
<gene>
    <name evidence="2" type="ORF">NSJP_3523</name>
</gene>
<dbReference type="OrthoDB" id="9800160at2"/>
<dbReference type="EMBL" id="LT828648">
    <property type="protein sequence ID" value="SLM49690.1"/>
    <property type="molecule type" value="Genomic_DNA"/>
</dbReference>
<evidence type="ECO:0000259" key="1">
    <source>
        <dbReference type="Pfam" id="PF01584"/>
    </source>
</evidence>
<feature type="domain" description="CheW-like" evidence="1">
    <location>
        <begin position="19"/>
        <end position="143"/>
    </location>
</feature>
<dbReference type="Proteomes" id="UP000192042">
    <property type="component" value="Chromosome I"/>
</dbReference>
<keyword evidence="3" id="KW-1185">Reference proteome</keyword>
<dbReference type="SUPFAM" id="SSF50341">
    <property type="entry name" value="CheW-like"/>
    <property type="match status" value="1"/>
</dbReference>
<protein>
    <recommendedName>
        <fullName evidence="1">CheW-like domain-containing protein</fullName>
    </recommendedName>
</protein>
<organism evidence="2 3">
    <name type="scientific">Nitrospira japonica</name>
    <dbReference type="NCBI Taxonomy" id="1325564"/>
    <lineage>
        <taxon>Bacteria</taxon>
        <taxon>Pseudomonadati</taxon>
        <taxon>Nitrospirota</taxon>
        <taxon>Nitrospiria</taxon>
        <taxon>Nitrospirales</taxon>
        <taxon>Nitrospiraceae</taxon>
        <taxon>Nitrospira</taxon>
    </lineage>
</organism>
<dbReference type="Pfam" id="PF01584">
    <property type="entry name" value="CheW"/>
    <property type="match status" value="1"/>
</dbReference>
<proteinExistence type="predicted"/>
<dbReference type="GO" id="GO:0006935">
    <property type="term" value="P:chemotaxis"/>
    <property type="evidence" value="ECO:0007669"/>
    <property type="project" value="InterPro"/>
</dbReference>
<dbReference type="InterPro" id="IPR036061">
    <property type="entry name" value="CheW-like_dom_sf"/>
</dbReference>
<dbReference type="AlphaFoldDB" id="A0A1W1I9L9"/>
<reference evidence="2 3" key="1">
    <citation type="submission" date="2017-03" db="EMBL/GenBank/DDBJ databases">
        <authorList>
            <person name="Afonso C.L."/>
            <person name="Miller P.J."/>
            <person name="Scott M.A."/>
            <person name="Spackman E."/>
            <person name="Goraichik I."/>
            <person name="Dimitrov K.M."/>
            <person name="Suarez D.L."/>
            <person name="Swayne D.E."/>
        </authorList>
    </citation>
    <scope>NUCLEOTIDE SEQUENCE [LARGE SCALE GENOMIC DNA]</scope>
    <source>
        <strain evidence="2">Genome sequencing of Nitrospira japonica strain NJ11</strain>
    </source>
</reference>
<dbReference type="KEGG" id="nja:NSJP_3523"/>
<name>A0A1W1I9L9_9BACT</name>
<dbReference type="InterPro" id="IPR002545">
    <property type="entry name" value="CheW-lke_dom"/>
</dbReference>
<evidence type="ECO:0000313" key="3">
    <source>
        <dbReference type="Proteomes" id="UP000192042"/>
    </source>
</evidence>
<accession>A0A1W1I9L9</accession>